<dbReference type="EMBL" id="AP013066">
    <property type="protein sequence ID" value="BAN35554.1"/>
    <property type="molecule type" value="Genomic_DNA"/>
</dbReference>
<dbReference type="KEGG" id="sdr:SCD_n01739"/>
<proteinExistence type="predicted"/>
<dbReference type="Pfam" id="PF12339">
    <property type="entry name" value="DNAJ_related"/>
    <property type="match status" value="1"/>
</dbReference>
<dbReference type="InterPro" id="IPR021059">
    <property type="entry name" value="DnaJ-related_N"/>
</dbReference>
<dbReference type="AlphaFoldDB" id="S6ALI5"/>
<dbReference type="InterPro" id="IPR036869">
    <property type="entry name" value="J_dom_sf"/>
</dbReference>
<reference evidence="2 3" key="1">
    <citation type="journal article" date="2012" name="Appl. Environ. Microbiol.">
        <title>Draft genome sequence of a psychrotolerant sulfur-oxidizing bacterium, Sulfuricella denitrificans skB26, and proteomic insights into cold adaptation.</title>
        <authorList>
            <person name="Watanabe T."/>
            <person name="Kojima H."/>
            <person name="Fukui M."/>
        </authorList>
    </citation>
    <scope>NUCLEOTIDE SEQUENCE [LARGE SCALE GENOMIC DNA]</scope>
    <source>
        <strain evidence="3">skB26</strain>
    </source>
</reference>
<organism evidence="2 3">
    <name type="scientific">Sulfuricella denitrificans (strain DSM 22764 / NBRC 105220 / skB26)</name>
    <dbReference type="NCBI Taxonomy" id="1163617"/>
    <lineage>
        <taxon>Bacteria</taxon>
        <taxon>Pseudomonadati</taxon>
        <taxon>Pseudomonadota</taxon>
        <taxon>Betaproteobacteria</taxon>
        <taxon>Nitrosomonadales</taxon>
        <taxon>Sulfuricellaceae</taxon>
        <taxon>Sulfuricella</taxon>
    </lineage>
</organism>
<dbReference type="OrthoDB" id="9779622at2"/>
<dbReference type="eggNOG" id="COG2214">
    <property type="taxonomic scope" value="Bacteria"/>
</dbReference>
<evidence type="ECO:0000313" key="2">
    <source>
        <dbReference type="EMBL" id="BAN35554.1"/>
    </source>
</evidence>
<dbReference type="CDD" id="cd06257">
    <property type="entry name" value="DnaJ"/>
    <property type="match status" value="1"/>
</dbReference>
<dbReference type="SUPFAM" id="SSF46565">
    <property type="entry name" value="Chaperone J-domain"/>
    <property type="match status" value="1"/>
</dbReference>
<name>S6ALI5_SULDS</name>
<sequence>MNIILAETLLAILRAHPDGLTEHDLIRKLAHDDPAFGPDAYTNELSLFQCHFILFHHLYRLRDMLWNERQGDLAIHCLKIVLHPCPDGTDLLPTTPDPLLAYYLDLTHLEKTGKQEVLEMLDAFWLRFVRNDRRAEALAELGLADPVDYPEIKRRYRELAMEHHPDRGGEMEKLQAINAAMGLLEPLLGR</sequence>
<gene>
    <name evidence="2" type="ORF">SCD_n01739</name>
</gene>
<keyword evidence="3" id="KW-1185">Reference proteome</keyword>
<dbReference type="STRING" id="1163617.SCD_n01739"/>
<dbReference type="PROSITE" id="PS50076">
    <property type="entry name" value="DNAJ_2"/>
    <property type="match status" value="1"/>
</dbReference>
<evidence type="ECO:0000259" key="1">
    <source>
        <dbReference type="PROSITE" id="PS50076"/>
    </source>
</evidence>
<accession>S6ALI5</accession>
<dbReference type="RefSeq" id="WP_009204747.1">
    <property type="nucleotide sequence ID" value="NC_022357.1"/>
</dbReference>
<dbReference type="Pfam" id="PF00226">
    <property type="entry name" value="DnaJ"/>
    <property type="match status" value="1"/>
</dbReference>
<dbReference type="SMART" id="SM00271">
    <property type="entry name" value="DnaJ"/>
    <property type="match status" value="1"/>
</dbReference>
<evidence type="ECO:0000313" key="3">
    <source>
        <dbReference type="Proteomes" id="UP000015559"/>
    </source>
</evidence>
<dbReference type="Proteomes" id="UP000015559">
    <property type="component" value="Chromosome"/>
</dbReference>
<protein>
    <submittedName>
        <fullName evidence="2">DnaJ-class molecular chaperone with C-terminal Zn finger domain</fullName>
    </submittedName>
</protein>
<dbReference type="Gene3D" id="1.10.287.110">
    <property type="entry name" value="DnaJ domain"/>
    <property type="match status" value="1"/>
</dbReference>
<dbReference type="HOGENOM" id="CLU_103241_0_0_4"/>
<dbReference type="InterPro" id="IPR001623">
    <property type="entry name" value="DnaJ_domain"/>
</dbReference>
<feature type="domain" description="J" evidence="1">
    <location>
        <begin position="136"/>
        <end position="190"/>
    </location>
</feature>